<accession>A0AAX2SEP8</accession>
<dbReference type="Proteomes" id="UP000298017">
    <property type="component" value="Unassembled WGS sequence"/>
</dbReference>
<evidence type="ECO:0000259" key="2">
    <source>
        <dbReference type="PROSITE" id="PS50995"/>
    </source>
</evidence>
<sequence>MSSMPLEARRPEDRSEPTAAGSTPGAKGTDRWDTWRLYFETTALLTSRVEERLKDQGCSLMEYQLLLLLHEAPERCLRMGELARRMVFSPSRLNYQVKVLGERGWVQRRRAPGDGRGWEAALTAEGAQAFRRLRPDHARDVEELFFAALTQDDVARLGDIMARLARGLGEGRSAPERR</sequence>
<dbReference type="InterPro" id="IPR036390">
    <property type="entry name" value="WH_DNA-bd_sf"/>
</dbReference>
<dbReference type="GO" id="GO:0003700">
    <property type="term" value="F:DNA-binding transcription factor activity"/>
    <property type="evidence" value="ECO:0007669"/>
    <property type="project" value="InterPro"/>
</dbReference>
<keyword evidence="4" id="KW-1185">Reference proteome</keyword>
<gene>
    <name evidence="3" type="ORF">E4P33_07470</name>
</gene>
<dbReference type="PANTHER" id="PTHR33164:SF99">
    <property type="entry name" value="MARR FAMILY REGULATORY PROTEIN"/>
    <property type="match status" value="1"/>
</dbReference>
<feature type="domain" description="HTH marR-type" evidence="2">
    <location>
        <begin position="31"/>
        <end position="166"/>
    </location>
</feature>
<organism evidence="3 4">
    <name type="scientific">Kocuria rhizophila</name>
    <dbReference type="NCBI Taxonomy" id="72000"/>
    <lineage>
        <taxon>Bacteria</taxon>
        <taxon>Bacillati</taxon>
        <taxon>Actinomycetota</taxon>
        <taxon>Actinomycetes</taxon>
        <taxon>Micrococcales</taxon>
        <taxon>Micrococcaceae</taxon>
        <taxon>Kocuria</taxon>
    </lineage>
</organism>
<evidence type="ECO:0000256" key="1">
    <source>
        <dbReference type="SAM" id="MobiDB-lite"/>
    </source>
</evidence>
<dbReference type="SUPFAM" id="SSF46785">
    <property type="entry name" value="Winged helix' DNA-binding domain"/>
    <property type="match status" value="1"/>
</dbReference>
<dbReference type="InterPro" id="IPR000835">
    <property type="entry name" value="HTH_MarR-typ"/>
</dbReference>
<dbReference type="Pfam" id="PF12802">
    <property type="entry name" value="MarR_2"/>
    <property type="match status" value="1"/>
</dbReference>
<proteinExistence type="predicted"/>
<dbReference type="InterPro" id="IPR036388">
    <property type="entry name" value="WH-like_DNA-bd_sf"/>
</dbReference>
<name>A0AAX2SEP8_KOCRH</name>
<dbReference type="AlphaFoldDB" id="A0AAX2SEP8"/>
<feature type="region of interest" description="Disordered" evidence="1">
    <location>
        <begin position="1"/>
        <end position="28"/>
    </location>
</feature>
<dbReference type="PANTHER" id="PTHR33164">
    <property type="entry name" value="TRANSCRIPTIONAL REGULATOR, MARR FAMILY"/>
    <property type="match status" value="1"/>
</dbReference>
<reference evidence="3 4" key="1">
    <citation type="submission" date="2019-03" db="EMBL/GenBank/DDBJ databases">
        <title>Genome Sequencing and Assembly of Various Microbes Isolated from Alder Root Nodule.</title>
        <authorList>
            <person name="Swanson E."/>
            <person name="Sevigny J.L."/>
            <person name="Pesce C."/>
            <person name="Davis I."/>
            <person name="Kleiner V."/>
            <person name="Tisa L."/>
        </authorList>
    </citation>
    <scope>NUCLEOTIDE SEQUENCE [LARGE SCALE GENOMIC DNA]</scope>
    <source>
        <strain evidence="3 4">4R-31</strain>
    </source>
</reference>
<comment type="caution">
    <text evidence="3">The sequence shown here is derived from an EMBL/GenBank/DDBJ whole genome shotgun (WGS) entry which is preliminary data.</text>
</comment>
<feature type="compositionally biased region" description="Basic and acidic residues" evidence="1">
    <location>
        <begin position="7"/>
        <end position="16"/>
    </location>
</feature>
<dbReference type="SMART" id="SM00347">
    <property type="entry name" value="HTH_MARR"/>
    <property type="match status" value="1"/>
</dbReference>
<dbReference type="PROSITE" id="PS50995">
    <property type="entry name" value="HTH_MARR_2"/>
    <property type="match status" value="1"/>
</dbReference>
<protein>
    <submittedName>
        <fullName evidence="3">MarR family transcriptional regulator</fullName>
    </submittedName>
</protein>
<dbReference type="InterPro" id="IPR039422">
    <property type="entry name" value="MarR/SlyA-like"/>
</dbReference>
<dbReference type="Gene3D" id="1.10.10.10">
    <property type="entry name" value="Winged helix-like DNA-binding domain superfamily/Winged helix DNA-binding domain"/>
    <property type="match status" value="1"/>
</dbReference>
<dbReference type="EMBL" id="SPNK01000006">
    <property type="protein sequence ID" value="TFI01382.1"/>
    <property type="molecule type" value="Genomic_DNA"/>
</dbReference>
<evidence type="ECO:0000313" key="3">
    <source>
        <dbReference type="EMBL" id="TFI01382.1"/>
    </source>
</evidence>
<evidence type="ECO:0000313" key="4">
    <source>
        <dbReference type="Proteomes" id="UP000298017"/>
    </source>
</evidence>
<dbReference type="GO" id="GO:0006950">
    <property type="term" value="P:response to stress"/>
    <property type="evidence" value="ECO:0007669"/>
    <property type="project" value="TreeGrafter"/>
</dbReference>